<feature type="region of interest" description="Disordered" evidence="1">
    <location>
        <begin position="52"/>
        <end position="80"/>
    </location>
</feature>
<dbReference type="AlphaFoldDB" id="A0A1L7XBN5"/>
<dbReference type="OrthoDB" id="10368101at2759"/>
<proteinExistence type="predicted"/>
<dbReference type="Proteomes" id="UP000184330">
    <property type="component" value="Unassembled WGS sequence"/>
</dbReference>
<organism evidence="2 3">
    <name type="scientific">Phialocephala subalpina</name>
    <dbReference type="NCBI Taxonomy" id="576137"/>
    <lineage>
        <taxon>Eukaryota</taxon>
        <taxon>Fungi</taxon>
        <taxon>Dikarya</taxon>
        <taxon>Ascomycota</taxon>
        <taxon>Pezizomycotina</taxon>
        <taxon>Leotiomycetes</taxon>
        <taxon>Helotiales</taxon>
        <taxon>Mollisiaceae</taxon>
        <taxon>Phialocephala</taxon>
        <taxon>Phialocephala fortinii species complex</taxon>
    </lineage>
</organism>
<dbReference type="EMBL" id="FJOG01000020">
    <property type="protein sequence ID" value="CZR62377.1"/>
    <property type="molecule type" value="Genomic_DNA"/>
</dbReference>
<accession>A0A1L7XBN5</accession>
<keyword evidence="3" id="KW-1185">Reference proteome</keyword>
<gene>
    <name evidence="2" type="ORF">PAC_12274</name>
</gene>
<reference evidence="2 3" key="1">
    <citation type="submission" date="2016-03" db="EMBL/GenBank/DDBJ databases">
        <authorList>
            <person name="Ploux O."/>
        </authorList>
    </citation>
    <scope>NUCLEOTIDE SEQUENCE [LARGE SCALE GENOMIC DNA]</scope>
    <source>
        <strain evidence="2 3">UAMH 11012</strain>
    </source>
</reference>
<name>A0A1L7XBN5_9HELO</name>
<evidence type="ECO:0000256" key="1">
    <source>
        <dbReference type="SAM" id="MobiDB-lite"/>
    </source>
</evidence>
<feature type="compositionally biased region" description="Gly residues" evidence="1">
    <location>
        <begin position="69"/>
        <end position="80"/>
    </location>
</feature>
<evidence type="ECO:0000313" key="2">
    <source>
        <dbReference type="EMBL" id="CZR62377.1"/>
    </source>
</evidence>
<evidence type="ECO:0000313" key="3">
    <source>
        <dbReference type="Proteomes" id="UP000184330"/>
    </source>
</evidence>
<sequence length="80" mass="8482">MKWICCGKHSNPSNPSLPWTNPHYIKTCTFQGCNHERCGRCTLPSIEDWYSTPAPTPAQTSGKEVKAGANGGAGCGSGAK</sequence>
<protein>
    <submittedName>
        <fullName evidence="2">Uncharacterized protein</fullName>
    </submittedName>
</protein>